<dbReference type="EMBL" id="WPCU01000005">
    <property type="protein sequence ID" value="MVA75831.1"/>
    <property type="molecule type" value="Genomic_DNA"/>
</dbReference>
<dbReference type="GO" id="GO:0006284">
    <property type="term" value="P:base-excision repair"/>
    <property type="evidence" value="ECO:0007669"/>
    <property type="project" value="InterPro"/>
</dbReference>
<dbReference type="InterPro" id="IPR003265">
    <property type="entry name" value="HhH-GPD_domain"/>
</dbReference>
<dbReference type="GO" id="GO:0003824">
    <property type="term" value="F:catalytic activity"/>
    <property type="evidence" value="ECO:0007669"/>
    <property type="project" value="InterPro"/>
</dbReference>
<dbReference type="InterPro" id="IPR011257">
    <property type="entry name" value="DNA_glycosylase"/>
</dbReference>
<dbReference type="InterPro" id="IPR017658">
    <property type="entry name" value="HhH-GPD_base_excis"/>
</dbReference>
<evidence type="ECO:0000313" key="3">
    <source>
        <dbReference type="Proteomes" id="UP000435304"/>
    </source>
</evidence>
<dbReference type="AlphaFoldDB" id="A0A6A9UT19"/>
<comment type="caution">
    <text evidence="2">The sequence shown here is derived from an EMBL/GenBank/DDBJ whole genome shotgun (WGS) entry which is preliminary data.</text>
</comment>
<dbReference type="NCBIfam" id="TIGR03252">
    <property type="entry name" value="HhH-GPD-type base excision DNA repair protein"/>
    <property type="match status" value="1"/>
</dbReference>
<organism evidence="2 3">
    <name type="scientific">Auraticoccus cholistanensis</name>
    <dbReference type="NCBI Taxonomy" id="2656650"/>
    <lineage>
        <taxon>Bacteria</taxon>
        <taxon>Bacillati</taxon>
        <taxon>Actinomycetota</taxon>
        <taxon>Actinomycetes</taxon>
        <taxon>Propionibacteriales</taxon>
        <taxon>Propionibacteriaceae</taxon>
        <taxon>Auraticoccus</taxon>
    </lineage>
</organism>
<evidence type="ECO:0000313" key="2">
    <source>
        <dbReference type="EMBL" id="MVA75831.1"/>
    </source>
</evidence>
<reference evidence="2 3" key="1">
    <citation type="submission" date="2019-12" db="EMBL/GenBank/DDBJ databases">
        <title>Auraticoccus cholistani sp. nov., an actinomycete isolated from soil of Cholistan desert.</title>
        <authorList>
            <person name="Cheema M.T."/>
        </authorList>
    </citation>
    <scope>NUCLEOTIDE SEQUENCE [LARGE SCALE GENOMIC DNA]</scope>
    <source>
        <strain evidence="2 3">F435</strain>
    </source>
</reference>
<gene>
    <name evidence="2" type="ORF">GC722_07315</name>
</gene>
<dbReference type="Pfam" id="PF00730">
    <property type="entry name" value="HhH-GPD"/>
    <property type="match status" value="1"/>
</dbReference>
<dbReference type="Proteomes" id="UP000435304">
    <property type="component" value="Unassembled WGS sequence"/>
</dbReference>
<dbReference type="RefSeq" id="WP_156609352.1">
    <property type="nucleotide sequence ID" value="NZ_WPCU01000005.1"/>
</dbReference>
<accession>A0A6A9UT19</accession>
<dbReference type="SUPFAM" id="SSF48150">
    <property type="entry name" value="DNA-glycosylase"/>
    <property type="match status" value="1"/>
</dbReference>
<feature type="domain" description="HhH-GPD" evidence="1">
    <location>
        <begin position="28"/>
        <end position="184"/>
    </location>
</feature>
<keyword evidence="3" id="KW-1185">Reference proteome</keyword>
<proteinExistence type="predicted"/>
<name>A0A6A9UT19_9ACTN</name>
<sequence length="201" mass="21687">MDAERELWLTGDPEADALLSRDLNALLIGMTLDQQIPMEKAFSGPAVIARRMGGRLDVAAIAQLPVEDFVALCSERPAVHRFPGSMGARVHQVCQALVRDWEGDARTLVETAPDGAELRRRIEALPGFGRQKASIFVALLGKQLGVAADGWQQAAGEYGQDGYRSVADVVDEASLQKVREHKKMVKAQAKAARATTDVPAG</sequence>
<evidence type="ECO:0000259" key="1">
    <source>
        <dbReference type="Pfam" id="PF00730"/>
    </source>
</evidence>
<protein>
    <submittedName>
        <fullName evidence="2">Fe-S cluster assembly protein HesB</fullName>
    </submittedName>
</protein>